<dbReference type="InterPro" id="IPR027417">
    <property type="entry name" value="P-loop_NTPase"/>
</dbReference>
<dbReference type="OrthoDB" id="646178at2759"/>
<dbReference type="Gene3D" id="3.40.50.300">
    <property type="entry name" value="P-loop containing nucleotide triphosphate hydrolases"/>
    <property type="match status" value="1"/>
</dbReference>
<dbReference type="InterPro" id="IPR041118">
    <property type="entry name" value="Rx_N"/>
</dbReference>
<evidence type="ECO:0000259" key="8">
    <source>
        <dbReference type="Pfam" id="PF18052"/>
    </source>
</evidence>
<dbReference type="InterPro" id="IPR032675">
    <property type="entry name" value="LRR_dom_sf"/>
</dbReference>
<accession>A0A6P6X351</accession>
<dbReference type="SUPFAM" id="SSF52540">
    <property type="entry name" value="P-loop containing nucleoside triphosphate hydrolases"/>
    <property type="match status" value="1"/>
</dbReference>
<gene>
    <name evidence="12" type="primary">LOC113737232</name>
</gene>
<dbReference type="InterPro" id="IPR002182">
    <property type="entry name" value="NB-ARC"/>
</dbReference>
<feature type="domain" description="Disease resistance N-terminal" evidence="8">
    <location>
        <begin position="7"/>
        <end position="91"/>
    </location>
</feature>
<dbReference type="SUPFAM" id="SSF52058">
    <property type="entry name" value="L domain-like"/>
    <property type="match status" value="1"/>
</dbReference>
<name>A0A6P6X351_COFAR</name>
<dbReference type="CDD" id="cd14798">
    <property type="entry name" value="RX-CC_like"/>
    <property type="match status" value="1"/>
</dbReference>
<dbReference type="InterPro" id="IPR055414">
    <property type="entry name" value="LRR_R13L4/SHOC2-like"/>
</dbReference>
<reference evidence="12" key="2">
    <citation type="submission" date="2025-08" db="UniProtKB">
        <authorList>
            <consortium name="RefSeq"/>
        </authorList>
    </citation>
    <scope>IDENTIFICATION</scope>
    <source>
        <tissue evidence="12">Leaves</tissue>
    </source>
</reference>
<proteinExistence type="inferred from homology"/>
<dbReference type="Gene3D" id="1.10.10.10">
    <property type="entry name" value="Winged helix-like DNA-binding domain superfamily/Winged helix DNA-binding domain"/>
    <property type="match status" value="1"/>
</dbReference>
<dbReference type="PRINTS" id="PR00364">
    <property type="entry name" value="DISEASERSIST"/>
</dbReference>
<sequence>MPMAEPIVSFLLETIGHLLIEEGKFLSGVTEEAKQLHSELKMMRALLKDADEKRHEAEVVKEWVSQSKDLAYEAENMLETHAFRLASRQMARGTRNVIRRYTCIVNECYIRHKVGLEIQNLNARVSNQRRSFQEYGIRAATEREESSSRQQQLRMTYSYVADDEDFVGLEHDIEKLMQVLVNEAEFSGSCGVVSICGMGGSGKTTLARKLYNHSNAKHHFDSFAWVCISQQWQTREILQGILVSFFPERRREIEKWRDDEMVGELLRFQQNRKCLVVLDDIWSTDAWECIKVAFPIRNKGKILLTSRNKDVAMRIGPNGFHHESRLLTDAESWELLQRKALRDRPIQGDGDVHDFEVLGQQMVKFCGGLPLAVVVLGGILATKHSFNEWNVVYRNIKSFLAKGESIEHQGKVHKILGLSYDNLPYKLKPCFLYLSAFYEDEEVPIERLYQLWMAEGMVSAEDQMGEESMMDIAESYLGELAKRCIVQVQQVTVADGETLRSPRKFWSCHLHDLMRDFCIAKAREENFLKVFGYQHGNEVELAGSTSSSTGNIHRHVIYLGDQDASKYAQEGETTKHLRTLLFCATKHGSMTAQLAESQMNMFKMLRSLTIQGVNSPGLENSKNSPKLPIGHLIHLRYLSLRSSKFVMSPSSISRLEHLETLDLSNAKIVWTRNVPLRMLRLRYLYLPHDISVQIYASSNLEILEGANLGKVVINFSESINLQELQEYRGELEGIEEIINCVSHSHKLNHASIWTPVIPKFFGLEKGLALLRQLFRSNLQCLRLEGPLGKLPEYESNFFGNLLELQLRESRLEEDPMAILEKLPNLKTLKFCNHSFNGKEMTCHSRGFPQLRFLLLHHLHQLEKWTVEEGGMANLSCLYICDCERLPMIPEGLRFIKPLKELVIQGMPGEFLNRVRLVDGQKGEDFDKICHIPSIRIDEPPLLEATFLVLPVVMLFAFHSVM</sequence>
<dbReference type="Proteomes" id="UP001652660">
    <property type="component" value="Chromosome 3e"/>
</dbReference>
<evidence type="ECO:0000256" key="1">
    <source>
        <dbReference type="ARBA" id="ARBA00008894"/>
    </source>
</evidence>
<dbReference type="InterPro" id="IPR038005">
    <property type="entry name" value="RX-like_CC"/>
</dbReference>
<evidence type="ECO:0000256" key="2">
    <source>
        <dbReference type="ARBA" id="ARBA00022614"/>
    </source>
</evidence>
<protein>
    <submittedName>
        <fullName evidence="12">Disease resistance protein At1g50180</fullName>
    </submittedName>
</protein>
<keyword evidence="4" id="KW-0547">Nucleotide-binding</keyword>
<evidence type="ECO:0000313" key="11">
    <source>
        <dbReference type="Proteomes" id="UP001652660"/>
    </source>
</evidence>
<dbReference type="AlphaFoldDB" id="A0A6P6X351"/>
<evidence type="ECO:0000259" key="7">
    <source>
        <dbReference type="Pfam" id="PF00931"/>
    </source>
</evidence>
<evidence type="ECO:0000256" key="5">
    <source>
        <dbReference type="ARBA" id="ARBA00022821"/>
    </source>
</evidence>
<dbReference type="InterPro" id="IPR044974">
    <property type="entry name" value="Disease_R_plants"/>
</dbReference>
<dbReference type="GO" id="GO:0051607">
    <property type="term" value="P:defense response to virus"/>
    <property type="evidence" value="ECO:0007669"/>
    <property type="project" value="UniProtKB-ARBA"/>
</dbReference>
<keyword evidence="11" id="KW-1185">Reference proteome</keyword>
<dbReference type="PANTHER" id="PTHR23155:SF1185">
    <property type="entry name" value="DISEASE RESISTANCE RPP8-LIKE PROTEIN 3-RELATED"/>
    <property type="match status" value="1"/>
</dbReference>
<evidence type="ECO:0000256" key="4">
    <source>
        <dbReference type="ARBA" id="ARBA00022741"/>
    </source>
</evidence>
<keyword evidence="5" id="KW-0611">Plant defense</keyword>
<dbReference type="Pfam" id="PF23598">
    <property type="entry name" value="LRR_14"/>
    <property type="match status" value="1"/>
</dbReference>
<keyword evidence="2" id="KW-0433">Leucine-rich repeat</keyword>
<feature type="domain" description="Disease resistance R13L4/SHOC-2-like LRR" evidence="10">
    <location>
        <begin position="597"/>
        <end position="880"/>
    </location>
</feature>
<evidence type="ECO:0000259" key="10">
    <source>
        <dbReference type="Pfam" id="PF23598"/>
    </source>
</evidence>
<dbReference type="PANTHER" id="PTHR23155">
    <property type="entry name" value="DISEASE RESISTANCE PROTEIN RP"/>
    <property type="match status" value="1"/>
</dbReference>
<dbReference type="InterPro" id="IPR036388">
    <property type="entry name" value="WH-like_DNA-bd_sf"/>
</dbReference>
<dbReference type="Gene3D" id="3.80.10.10">
    <property type="entry name" value="Ribonuclease Inhibitor"/>
    <property type="match status" value="1"/>
</dbReference>
<dbReference type="Gene3D" id="1.10.8.430">
    <property type="entry name" value="Helical domain of apoptotic protease-activating factors"/>
    <property type="match status" value="1"/>
</dbReference>
<keyword evidence="3" id="KW-0677">Repeat</keyword>
<dbReference type="InterPro" id="IPR058922">
    <property type="entry name" value="WHD_DRP"/>
</dbReference>
<comment type="similarity">
    <text evidence="1">Belongs to the disease resistance NB-LRR family.</text>
</comment>
<dbReference type="InterPro" id="IPR042197">
    <property type="entry name" value="Apaf_helical"/>
</dbReference>
<dbReference type="RefSeq" id="XP_027120292.2">
    <property type="nucleotide sequence ID" value="XM_027264491.2"/>
</dbReference>
<evidence type="ECO:0000256" key="3">
    <source>
        <dbReference type="ARBA" id="ARBA00022737"/>
    </source>
</evidence>
<dbReference type="Pfam" id="PF00931">
    <property type="entry name" value="NB-ARC"/>
    <property type="match status" value="1"/>
</dbReference>
<reference evidence="11" key="1">
    <citation type="journal article" date="2025" name="Foods">
        <title>Unveiling the Microbial Signatures of Arabica Coffee Cherries: Insights into Ripeness Specific Diversity, Functional Traits, and Implications for Quality and Safety.</title>
        <authorList>
            <consortium name="RefSeq"/>
            <person name="Tenea G.N."/>
            <person name="Cifuentes V."/>
            <person name="Reyes P."/>
            <person name="Cevallos-Vallejos M."/>
        </authorList>
    </citation>
    <scope>NUCLEOTIDE SEQUENCE [LARGE SCALE GENOMIC DNA]</scope>
</reference>
<evidence type="ECO:0000259" key="9">
    <source>
        <dbReference type="Pfam" id="PF23559"/>
    </source>
</evidence>
<dbReference type="GO" id="GO:0043531">
    <property type="term" value="F:ADP binding"/>
    <property type="evidence" value="ECO:0007669"/>
    <property type="project" value="InterPro"/>
</dbReference>
<dbReference type="Pfam" id="PF18052">
    <property type="entry name" value="Rx_N"/>
    <property type="match status" value="1"/>
</dbReference>
<dbReference type="Gene3D" id="1.20.5.4130">
    <property type="match status" value="1"/>
</dbReference>
<evidence type="ECO:0000313" key="12">
    <source>
        <dbReference type="RefSeq" id="XP_027120292.2"/>
    </source>
</evidence>
<feature type="domain" description="NB-ARC" evidence="7">
    <location>
        <begin position="170"/>
        <end position="342"/>
    </location>
</feature>
<keyword evidence="6" id="KW-0067">ATP-binding</keyword>
<evidence type="ECO:0000256" key="6">
    <source>
        <dbReference type="ARBA" id="ARBA00022840"/>
    </source>
</evidence>
<dbReference type="Pfam" id="PF23559">
    <property type="entry name" value="WHD_DRP"/>
    <property type="match status" value="1"/>
</dbReference>
<dbReference type="GO" id="GO:0005524">
    <property type="term" value="F:ATP binding"/>
    <property type="evidence" value="ECO:0007669"/>
    <property type="project" value="UniProtKB-KW"/>
</dbReference>
<dbReference type="GeneID" id="113737232"/>
<feature type="domain" description="Disease resistance protein winged helix" evidence="9">
    <location>
        <begin position="437"/>
        <end position="517"/>
    </location>
</feature>
<organism evidence="11 12">
    <name type="scientific">Coffea arabica</name>
    <name type="common">Arabian coffee</name>
    <dbReference type="NCBI Taxonomy" id="13443"/>
    <lineage>
        <taxon>Eukaryota</taxon>
        <taxon>Viridiplantae</taxon>
        <taxon>Streptophyta</taxon>
        <taxon>Embryophyta</taxon>
        <taxon>Tracheophyta</taxon>
        <taxon>Spermatophyta</taxon>
        <taxon>Magnoliopsida</taxon>
        <taxon>eudicotyledons</taxon>
        <taxon>Gunneridae</taxon>
        <taxon>Pentapetalae</taxon>
        <taxon>asterids</taxon>
        <taxon>lamiids</taxon>
        <taxon>Gentianales</taxon>
        <taxon>Rubiaceae</taxon>
        <taxon>Ixoroideae</taxon>
        <taxon>Gardenieae complex</taxon>
        <taxon>Bertiereae - Coffeeae clade</taxon>
        <taxon>Coffeeae</taxon>
        <taxon>Coffea</taxon>
    </lineage>
</organism>
<dbReference type="GO" id="GO:0098542">
    <property type="term" value="P:defense response to other organism"/>
    <property type="evidence" value="ECO:0007669"/>
    <property type="project" value="TreeGrafter"/>
</dbReference>